<dbReference type="Gramene" id="ONK75076">
    <property type="protein sequence ID" value="ONK75076"/>
    <property type="gene ID" value="A4U43_C03F13070"/>
</dbReference>
<reference evidence="5" key="1">
    <citation type="journal article" date="2017" name="Nat. Commun.">
        <title>The asparagus genome sheds light on the origin and evolution of a young Y chromosome.</title>
        <authorList>
            <person name="Harkess A."/>
            <person name="Zhou J."/>
            <person name="Xu C."/>
            <person name="Bowers J.E."/>
            <person name="Van der Hulst R."/>
            <person name="Ayyampalayam S."/>
            <person name="Mercati F."/>
            <person name="Riccardi P."/>
            <person name="McKain M.R."/>
            <person name="Kakrana A."/>
            <person name="Tang H."/>
            <person name="Ray J."/>
            <person name="Groenendijk J."/>
            <person name="Arikit S."/>
            <person name="Mathioni S.M."/>
            <person name="Nakano M."/>
            <person name="Shan H."/>
            <person name="Telgmann-Rauber A."/>
            <person name="Kanno A."/>
            <person name="Yue Z."/>
            <person name="Chen H."/>
            <person name="Li W."/>
            <person name="Chen Y."/>
            <person name="Xu X."/>
            <person name="Zhang Y."/>
            <person name="Luo S."/>
            <person name="Chen H."/>
            <person name="Gao J."/>
            <person name="Mao Z."/>
            <person name="Pires J.C."/>
            <person name="Luo M."/>
            <person name="Kudrna D."/>
            <person name="Wing R.A."/>
            <person name="Meyers B.C."/>
            <person name="Yi K."/>
            <person name="Kong H."/>
            <person name="Lavrijsen P."/>
            <person name="Sunseri F."/>
            <person name="Falavigna A."/>
            <person name="Ye Y."/>
            <person name="Leebens-Mack J.H."/>
            <person name="Chen G."/>
        </authorList>
    </citation>
    <scope>NUCLEOTIDE SEQUENCE [LARGE SCALE GENOMIC DNA]</scope>
    <source>
        <strain evidence="5">cv. DH0086</strain>
    </source>
</reference>
<evidence type="ECO:0000313" key="4">
    <source>
        <dbReference type="EMBL" id="ONK75076.1"/>
    </source>
</evidence>
<gene>
    <name evidence="4" type="ORF">A4U43_C03F13070</name>
</gene>
<evidence type="ECO:0000313" key="5">
    <source>
        <dbReference type="Proteomes" id="UP000243459"/>
    </source>
</evidence>
<feature type="domain" description="SKP1 component dimerisation" evidence="3">
    <location>
        <begin position="448"/>
        <end position="483"/>
    </location>
</feature>
<evidence type="ECO:0000256" key="2">
    <source>
        <dbReference type="SAM" id="Coils"/>
    </source>
</evidence>
<dbReference type="Proteomes" id="UP000243459">
    <property type="component" value="Chromosome 3"/>
</dbReference>
<dbReference type="InterPro" id="IPR011333">
    <property type="entry name" value="SKP1/BTB/POZ_sf"/>
</dbReference>
<protein>
    <recommendedName>
        <fullName evidence="3">SKP1 component dimerisation domain-containing protein</fullName>
    </recommendedName>
</protein>
<dbReference type="InterPro" id="IPR036296">
    <property type="entry name" value="SKP1-like_dim_sf"/>
</dbReference>
<organism evidence="4 5">
    <name type="scientific">Asparagus officinalis</name>
    <name type="common">Garden asparagus</name>
    <dbReference type="NCBI Taxonomy" id="4686"/>
    <lineage>
        <taxon>Eukaryota</taxon>
        <taxon>Viridiplantae</taxon>
        <taxon>Streptophyta</taxon>
        <taxon>Embryophyta</taxon>
        <taxon>Tracheophyta</taxon>
        <taxon>Spermatophyta</taxon>
        <taxon>Magnoliopsida</taxon>
        <taxon>Liliopsida</taxon>
        <taxon>Asparagales</taxon>
        <taxon>Asparagaceae</taxon>
        <taxon>Asparagoideae</taxon>
        <taxon>Asparagus</taxon>
    </lineage>
</organism>
<proteinExistence type="predicted"/>
<dbReference type="EMBL" id="CM007383">
    <property type="protein sequence ID" value="ONK75076.1"/>
    <property type="molecule type" value="Genomic_DNA"/>
</dbReference>
<dbReference type="Gene3D" id="3.30.710.10">
    <property type="entry name" value="Potassium Channel Kv1.1, Chain A"/>
    <property type="match status" value="1"/>
</dbReference>
<dbReference type="PANTHER" id="PTHR11165">
    <property type="entry name" value="SKP1"/>
    <property type="match status" value="1"/>
</dbReference>
<keyword evidence="5" id="KW-1185">Reference proteome</keyword>
<dbReference type="Pfam" id="PF01466">
    <property type="entry name" value="Skp1"/>
    <property type="match status" value="1"/>
</dbReference>
<feature type="coiled-coil region" evidence="2">
    <location>
        <begin position="68"/>
        <end position="95"/>
    </location>
</feature>
<dbReference type="GO" id="GO:0006511">
    <property type="term" value="P:ubiquitin-dependent protein catabolic process"/>
    <property type="evidence" value="ECO:0007669"/>
    <property type="project" value="InterPro"/>
</dbReference>
<dbReference type="InterPro" id="IPR016897">
    <property type="entry name" value="SKP1"/>
</dbReference>
<accession>A0A5P1F9L0</accession>
<keyword evidence="2" id="KW-0175">Coiled coil</keyword>
<name>A0A5P1F9L0_ASPOF</name>
<dbReference type="InterPro" id="IPR016072">
    <property type="entry name" value="Skp1_comp_dimer"/>
</dbReference>
<evidence type="ECO:0000256" key="1">
    <source>
        <dbReference type="ARBA" id="ARBA00004906"/>
    </source>
</evidence>
<comment type="pathway">
    <text evidence="1">Protein modification; protein ubiquitination.</text>
</comment>
<feature type="coiled-coil region" evidence="2">
    <location>
        <begin position="260"/>
        <end position="287"/>
    </location>
</feature>
<evidence type="ECO:0000259" key="3">
    <source>
        <dbReference type="Pfam" id="PF01466"/>
    </source>
</evidence>
<dbReference type="AlphaFoldDB" id="A0A5P1F9L0"/>
<dbReference type="SUPFAM" id="SSF81382">
    <property type="entry name" value="Skp1 dimerisation domain-like"/>
    <property type="match status" value="1"/>
</dbReference>
<sequence length="510" mass="59385">MATESREALEEFIADLRTTKIKATYLNRRYQFLKSFVPWLEHCLSGMLVEDGERSESAPFFQVNGPAAEELIDSIHEARKQLHRLEEKARSKIAEIPYSPPWGTEKDDFQDYEYKTWEIVNMAEKTQADTMDGIRNKCNESQECKMVLPHLLLLFQDSYRTFNNILCQVRARNASRMKHMCMEEEPQKSRLIKQALEIYRKGQVEIIQKEKEKVEAIEDILRGHEEHPGFQEARCYLLDFKEEYYAVIAEELRRVKLWLQVKYREDLLKLENQVEDEIEESVQIKSESFMQKDKDGCLEVQEELDLQVSEAAAAIILKSLDGQLELSSSTAEIVAKQSFEIWHMLKMNEKIVKIPVGKKILRMAIIYCKKHGEAKSFAFDYFVDDCGHFCPGDHPEEFIANLTIDEGFEQWDSEMLLKNADKATIFELVTAAEHLSIQGLWDLVGRAALDMVIWKSREEICEKFHLKFDFTQEELEEADEENESMGGVSMRKVNMDGLRDMADYRTSSLS</sequence>